<dbReference type="Proteomes" id="UP001167796">
    <property type="component" value="Unassembled WGS sequence"/>
</dbReference>
<comment type="caution">
    <text evidence="2">The sequence shown here is derived from an EMBL/GenBank/DDBJ whole genome shotgun (WGS) entry which is preliminary data.</text>
</comment>
<proteinExistence type="predicted"/>
<protein>
    <submittedName>
        <fullName evidence="2">Uncharacterized protein</fullName>
    </submittedName>
</protein>
<evidence type="ECO:0000256" key="1">
    <source>
        <dbReference type="SAM" id="Phobius"/>
    </source>
</evidence>
<keyword evidence="3" id="KW-1185">Reference proteome</keyword>
<gene>
    <name evidence="2" type="ORF">Q5H92_24705</name>
</gene>
<accession>A0ABT9AIB3</accession>
<feature type="transmembrane region" description="Helical" evidence="1">
    <location>
        <begin position="6"/>
        <end position="27"/>
    </location>
</feature>
<organism evidence="2 3">
    <name type="scientific">Hymenobacter mellowenesis</name>
    <dbReference type="NCBI Taxonomy" id="3063995"/>
    <lineage>
        <taxon>Bacteria</taxon>
        <taxon>Pseudomonadati</taxon>
        <taxon>Bacteroidota</taxon>
        <taxon>Cytophagia</taxon>
        <taxon>Cytophagales</taxon>
        <taxon>Hymenobacteraceae</taxon>
        <taxon>Hymenobacter</taxon>
    </lineage>
</organism>
<evidence type="ECO:0000313" key="3">
    <source>
        <dbReference type="Proteomes" id="UP001167796"/>
    </source>
</evidence>
<dbReference type="EMBL" id="JAUQSX010000018">
    <property type="protein sequence ID" value="MDO7849586.1"/>
    <property type="molecule type" value="Genomic_DNA"/>
</dbReference>
<keyword evidence="1" id="KW-0472">Membrane</keyword>
<keyword evidence="1" id="KW-0812">Transmembrane</keyword>
<evidence type="ECO:0000313" key="2">
    <source>
        <dbReference type="EMBL" id="MDO7849586.1"/>
    </source>
</evidence>
<name>A0ABT9AIB3_9BACT</name>
<sequence length="165" mass="18473">MTNETLFKILAVVSPFAASGITYFLALRSKKNEYLYQNRLPAFKEVAAVFAKIRKYCIGRMAIEVGAEFSPFYGEDGSALELREQLAEVRQLNEVFLTDKSKSVLESVDERLAMLCHIELQAASIVQLPEPSEYASDTLTGWSDLLNVVEDALKVLYKEIGLPSK</sequence>
<reference evidence="2" key="1">
    <citation type="submission" date="2023-07" db="EMBL/GenBank/DDBJ databases">
        <authorList>
            <person name="Kim M.K."/>
        </authorList>
    </citation>
    <scope>NUCLEOTIDE SEQUENCE</scope>
    <source>
        <strain evidence="2">M29</strain>
    </source>
</reference>
<keyword evidence="1" id="KW-1133">Transmembrane helix</keyword>
<dbReference type="RefSeq" id="WP_305014252.1">
    <property type="nucleotide sequence ID" value="NZ_JAUQSX010000018.1"/>
</dbReference>